<dbReference type="Proteomes" id="UP000317365">
    <property type="component" value="Chromosome"/>
</dbReference>
<organism evidence="1 2">
    <name type="scientific">Rhodoferax aquaticus</name>
    <dbReference type="NCBI Taxonomy" id="2527691"/>
    <lineage>
        <taxon>Bacteria</taxon>
        <taxon>Pseudomonadati</taxon>
        <taxon>Pseudomonadota</taxon>
        <taxon>Betaproteobacteria</taxon>
        <taxon>Burkholderiales</taxon>
        <taxon>Comamonadaceae</taxon>
        <taxon>Rhodoferax</taxon>
    </lineage>
</organism>
<evidence type="ECO:0000313" key="2">
    <source>
        <dbReference type="Proteomes" id="UP000317365"/>
    </source>
</evidence>
<dbReference type="InterPro" id="IPR009951">
    <property type="entry name" value="Host-nuc_inhib_Gam"/>
</dbReference>
<evidence type="ECO:0000313" key="1">
    <source>
        <dbReference type="EMBL" id="QDL55923.1"/>
    </source>
</evidence>
<dbReference type="Gene3D" id="1.20.5.170">
    <property type="match status" value="1"/>
</dbReference>
<keyword evidence="2" id="KW-1185">Reference proteome</keyword>
<dbReference type="SUPFAM" id="SSF161266">
    <property type="entry name" value="Gam-like"/>
    <property type="match status" value="1"/>
</dbReference>
<accession>A0A515ETM2</accession>
<dbReference type="EMBL" id="CP036282">
    <property type="protein sequence ID" value="QDL55923.1"/>
    <property type="molecule type" value="Genomic_DNA"/>
</dbReference>
<name>A0A515ETM2_9BURK</name>
<dbReference type="GO" id="GO:0042262">
    <property type="term" value="P:DNA protection"/>
    <property type="evidence" value="ECO:0007669"/>
    <property type="project" value="InterPro"/>
</dbReference>
<dbReference type="AlphaFoldDB" id="A0A515ETM2"/>
<gene>
    <name evidence="1" type="ORF">EXZ61_18040</name>
</gene>
<dbReference type="RefSeq" id="WP_142813075.1">
    <property type="nucleotide sequence ID" value="NZ_CP036282.1"/>
</dbReference>
<dbReference type="KEGG" id="rhg:EXZ61_18040"/>
<reference evidence="2" key="1">
    <citation type="submission" date="2019-02" db="EMBL/GenBank/DDBJ databases">
        <title>Complete genome sequence of Rhodoferax sp. Gr-4.</title>
        <authorList>
            <person name="Jin L."/>
        </authorList>
    </citation>
    <scope>NUCLEOTIDE SEQUENCE [LARGE SCALE GENOMIC DNA]</scope>
    <source>
        <strain evidence="2">Gr-4</strain>
    </source>
</reference>
<proteinExistence type="predicted"/>
<dbReference type="Pfam" id="PF07352">
    <property type="entry name" value="Phage_Mu_Gam"/>
    <property type="match status" value="1"/>
</dbReference>
<sequence length="170" mass="18531">MATRIKTKAADAPQTMAQVQSDIRKIGDLQREHGRVSADLNDQVAKLTDAAAPMLKDLQEQVASLQKGVQIYCEANREELCGKGKTANLVTGEVQWRQRPPSVKVTGVDAVIAWLKNMGMNAFIRSKEEINKEAMLNEPEKAKGVPGVSIVTGVEDFVIVPFEVDTEVAA</sequence>
<reference evidence="2" key="2">
    <citation type="journal article" date="2020" name="Int. J. Syst. Evol. Microbiol.">
        <title>Genomic insights into a novel species Rhodoferax aquaticus sp. nov., isolated from freshwater.</title>
        <authorList>
            <person name="Li T."/>
            <person name="Zhuo Y."/>
            <person name="Jin C.Z."/>
            <person name="Wu X."/>
            <person name="Ko S.R."/>
            <person name="Jin F.J."/>
            <person name="Ahn C.Y."/>
            <person name="Oh H.M."/>
            <person name="Lee H.G."/>
            <person name="Jin L."/>
        </authorList>
    </citation>
    <scope>NUCLEOTIDE SEQUENCE [LARGE SCALE GENOMIC DNA]</scope>
    <source>
        <strain evidence="2">Gr-4</strain>
    </source>
</reference>
<protein>
    <submittedName>
        <fullName evidence="1">Host-nuclease inhibitor protein Gam</fullName>
    </submittedName>
</protein>
<dbReference type="GO" id="GO:0003690">
    <property type="term" value="F:double-stranded DNA binding"/>
    <property type="evidence" value="ECO:0007669"/>
    <property type="project" value="InterPro"/>
</dbReference>